<organism evidence="2 3">
    <name type="scientific">Halothiobacillus diazotrophicus</name>
    <dbReference type="NCBI Taxonomy" id="1860122"/>
    <lineage>
        <taxon>Bacteria</taxon>
        <taxon>Pseudomonadati</taxon>
        <taxon>Pseudomonadota</taxon>
        <taxon>Gammaproteobacteria</taxon>
        <taxon>Chromatiales</taxon>
        <taxon>Halothiobacillaceae</taxon>
        <taxon>Halothiobacillus</taxon>
    </lineage>
</organism>
<evidence type="ECO:0000313" key="2">
    <source>
        <dbReference type="EMBL" id="ANJ66487.1"/>
    </source>
</evidence>
<dbReference type="EMBL" id="CP016027">
    <property type="protein sequence ID" value="ANJ66487.1"/>
    <property type="molecule type" value="Genomic_DNA"/>
</dbReference>
<gene>
    <name evidence="2" type="ORF">A9404_03020</name>
</gene>
<sequence length="130" mass="11841">MDADFAGAPESAGVLAESLCDLTGLADGAVGTGAVIGFSASGAGDVGDKAGTLEPDDEDEDGDGDCGCGALEAADGGLTGLVSEAGAAAEAIGAGDCGDFGSSAGRNGAGGCDRAACCSGVGAGTLIFGG</sequence>
<reference evidence="2 3" key="1">
    <citation type="submission" date="2016-06" db="EMBL/GenBank/DDBJ databases">
        <title>Insight into the functional genes involving in sulfur oxidation in Pearl River water.</title>
        <authorList>
            <person name="Luo J."/>
            <person name="Tan X."/>
            <person name="Lin W."/>
        </authorList>
    </citation>
    <scope>NUCLEOTIDE SEQUENCE [LARGE SCALE GENOMIC DNA]</scope>
    <source>
        <strain evidence="2 3">LS2</strain>
    </source>
</reference>
<accession>A0A191ZF48</accession>
<dbReference type="Proteomes" id="UP000078596">
    <property type="component" value="Chromosome"/>
</dbReference>
<protein>
    <submittedName>
        <fullName evidence="2">Uncharacterized protein</fullName>
    </submittedName>
</protein>
<dbReference type="KEGG" id="haz:A9404_03020"/>
<dbReference type="AlphaFoldDB" id="A0A191ZF48"/>
<proteinExistence type="predicted"/>
<evidence type="ECO:0000256" key="1">
    <source>
        <dbReference type="SAM" id="MobiDB-lite"/>
    </source>
</evidence>
<keyword evidence="3" id="KW-1185">Reference proteome</keyword>
<feature type="compositionally biased region" description="Acidic residues" evidence="1">
    <location>
        <begin position="54"/>
        <end position="64"/>
    </location>
</feature>
<feature type="region of interest" description="Disordered" evidence="1">
    <location>
        <begin position="40"/>
        <end position="65"/>
    </location>
</feature>
<name>A0A191ZF48_9GAMM</name>
<evidence type="ECO:0000313" key="3">
    <source>
        <dbReference type="Proteomes" id="UP000078596"/>
    </source>
</evidence>